<keyword evidence="5 11" id="KW-0479">Metal-binding</keyword>
<keyword evidence="3 11" id="KW-0597">Phosphoprotein</keyword>
<evidence type="ECO:0000313" key="14">
    <source>
        <dbReference type="Proteomes" id="UP000051242"/>
    </source>
</evidence>
<dbReference type="GO" id="GO:0000287">
    <property type="term" value="F:magnesium ion binding"/>
    <property type="evidence" value="ECO:0007669"/>
    <property type="project" value="UniProtKB-UniRule"/>
</dbReference>
<evidence type="ECO:0000256" key="11">
    <source>
        <dbReference type="HAMAP-Rule" id="MF_01497"/>
    </source>
</evidence>
<keyword evidence="2 11" id="KW-0723">Serine/threonine-protein kinase</keyword>
<feature type="active site" description="Proton acceptor" evidence="11">
    <location>
        <position position="218"/>
    </location>
</feature>
<comment type="catalytic activity">
    <reaction evidence="11">
        <text>L-threonyl-[protein] + ATP = O-phospho-L-threonyl-[protein] + ADP + H(+)</text>
        <dbReference type="Rhea" id="RHEA:46608"/>
        <dbReference type="Rhea" id="RHEA-COMP:11060"/>
        <dbReference type="Rhea" id="RHEA-COMP:11605"/>
        <dbReference type="ChEBI" id="CHEBI:15378"/>
        <dbReference type="ChEBI" id="CHEBI:30013"/>
        <dbReference type="ChEBI" id="CHEBI:30616"/>
        <dbReference type="ChEBI" id="CHEBI:61977"/>
        <dbReference type="ChEBI" id="CHEBI:456216"/>
        <dbReference type="EC" id="2.7.11.1"/>
    </reaction>
</comment>
<protein>
    <recommendedName>
        <fullName evidence="11">Stress response kinase A</fullName>
        <ecNumber evidence="11">2.7.11.1</ecNumber>
    </recommendedName>
    <alternativeName>
        <fullName evidence="11">Serine/threonine-protein kinase SrkA</fullName>
    </alternativeName>
</protein>
<reference evidence="13 14" key="1">
    <citation type="submission" date="2015-10" db="EMBL/GenBank/DDBJ databases">
        <title>Metagenome-Assembled Genomes uncover a global brackish microbiome.</title>
        <authorList>
            <person name="Hugerth L.W."/>
            <person name="Larsson J."/>
            <person name="Alneberg J."/>
            <person name="Lindh M.V."/>
            <person name="Legrand C."/>
            <person name="Pinhassi J."/>
            <person name="Andersson A.F."/>
        </authorList>
    </citation>
    <scope>NUCLEOTIDE SEQUENCE [LARGE SCALE GENOMIC DNA]</scope>
    <source>
        <strain evidence="13">BACL22 MAG-120619-bin3</strain>
    </source>
</reference>
<name>A0A0R2TBQ1_9GAMM</name>
<dbReference type="GO" id="GO:0106310">
    <property type="term" value="F:protein serine kinase activity"/>
    <property type="evidence" value="ECO:0007669"/>
    <property type="project" value="RHEA"/>
</dbReference>
<feature type="binding site" evidence="11">
    <location>
        <position position="235"/>
    </location>
    <ligand>
        <name>Mg(2+)</name>
        <dbReference type="ChEBI" id="CHEBI:18420"/>
    </ligand>
</feature>
<comment type="cofactor">
    <cofactor evidence="11">
        <name>Mg(2+)</name>
        <dbReference type="ChEBI" id="CHEBI:18420"/>
    </cofactor>
</comment>
<evidence type="ECO:0000256" key="9">
    <source>
        <dbReference type="ARBA" id="ARBA00022842"/>
    </source>
</evidence>
<dbReference type="EC" id="2.7.11.1" evidence="11"/>
<evidence type="ECO:0000256" key="10">
    <source>
        <dbReference type="ARBA" id="ARBA00023016"/>
    </source>
</evidence>
<dbReference type="NCBIfam" id="NF008738">
    <property type="entry name" value="PRK11768.1"/>
    <property type="match status" value="1"/>
</dbReference>
<comment type="similarity">
    <text evidence="11">Belongs to the SrkA/RdoA protein kinase family.</text>
</comment>
<evidence type="ECO:0000259" key="12">
    <source>
        <dbReference type="Pfam" id="PF01636"/>
    </source>
</evidence>
<comment type="catalytic activity">
    <reaction evidence="11">
        <text>L-seryl-[protein] + ATP = O-phospho-L-seryl-[protein] + ADP + H(+)</text>
        <dbReference type="Rhea" id="RHEA:17989"/>
        <dbReference type="Rhea" id="RHEA-COMP:9863"/>
        <dbReference type="Rhea" id="RHEA-COMP:11604"/>
        <dbReference type="ChEBI" id="CHEBI:15378"/>
        <dbReference type="ChEBI" id="CHEBI:29999"/>
        <dbReference type="ChEBI" id="CHEBI:30616"/>
        <dbReference type="ChEBI" id="CHEBI:83421"/>
        <dbReference type="ChEBI" id="CHEBI:456216"/>
        <dbReference type="EC" id="2.7.11.1"/>
    </reaction>
</comment>
<keyword evidence="4 11" id="KW-0808">Transferase</keyword>
<dbReference type="InterPro" id="IPR032882">
    <property type="entry name" value="SrkA/RdoA"/>
</dbReference>
<comment type="caution">
    <text evidence="13">The sequence shown here is derived from an EMBL/GenBank/DDBJ whole genome shotgun (WGS) entry which is preliminary data.</text>
</comment>
<dbReference type="HAMAP" id="MF_01497">
    <property type="entry name" value="SrkA_kinase"/>
    <property type="match status" value="1"/>
</dbReference>
<evidence type="ECO:0000256" key="5">
    <source>
        <dbReference type="ARBA" id="ARBA00022723"/>
    </source>
</evidence>
<keyword evidence="8 11" id="KW-0067">ATP-binding</keyword>
<evidence type="ECO:0000256" key="2">
    <source>
        <dbReference type="ARBA" id="ARBA00022527"/>
    </source>
</evidence>
<sequence length="343" mass="39509">MVNGNVAAVRVSSPAESSQPHPYASLSPDLVLTAVESLGYRADARVFALNSYENRVYQVGLEDGSSLIVKFYRPARWSDAQIREEHAFMAELRDLEIPVGAPIVRDAETIFVYEGFRFSIFERLAGRAVNLENPDDLLSMGRFVARIHAVGERARFEHRYELSVERLGCESRQFLLESGFLDGDLQRAYETLSADLLKEVEARFDAHGPIRQLRLHGDCHMGNVLWRDDTPHFVDFDDTMMGPAMQDLWMMLSGDRDQQQGQLIELVEGYNEFFDFVPSELSLIESLRALRLMHYSAWLARRWSDPAFPLSFPWFNTQRYWAEHILELREQLAVLDEPTLRLM</sequence>
<dbReference type="Proteomes" id="UP000051242">
    <property type="component" value="Unassembled WGS sequence"/>
</dbReference>
<evidence type="ECO:0000256" key="3">
    <source>
        <dbReference type="ARBA" id="ARBA00022553"/>
    </source>
</evidence>
<feature type="site" description="ATP" evidence="11">
    <location>
        <position position="51"/>
    </location>
</feature>
<gene>
    <name evidence="11" type="primary">srkA</name>
    <name evidence="13" type="ORF">ABR85_06275</name>
</gene>
<evidence type="ECO:0000256" key="4">
    <source>
        <dbReference type="ARBA" id="ARBA00022679"/>
    </source>
</evidence>
<dbReference type="Pfam" id="PF01636">
    <property type="entry name" value="APH"/>
    <property type="match status" value="1"/>
</dbReference>
<keyword evidence="1 11" id="KW-0963">Cytoplasm</keyword>
<dbReference type="Gene3D" id="3.30.200.70">
    <property type="match status" value="1"/>
</dbReference>
<evidence type="ECO:0000256" key="1">
    <source>
        <dbReference type="ARBA" id="ARBA00022490"/>
    </source>
</evidence>
<comment type="function">
    <text evidence="11">A protein kinase that phosphorylates Ser and Thr residues. Probably acts to suppress the effects of stress linked to accumulation of reactive oxygen species. Probably involved in the extracytoplasmic stress response.</text>
</comment>
<dbReference type="PANTHER" id="PTHR39573:SF1">
    <property type="entry name" value="STRESS RESPONSE KINASE A"/>
    <property type="match status" value="1"/>
</dbReference>
<evidence type="ECO:0000313" key="13">
    <source>
        <dbReference type="EMBL" id="KRO84406.1"/>
    </source>
</evidence>
<dbReference type="Gene3D" id="1.10.510.10">
    <property type="entry name" value="Transferase(Phosphotransferase) domain 1"/>
    <property type="match status" value="1"/>
</dbReference>
<keyword evidence="6 11" id="KW-0547">Nucleotide-binding</keyword>
<evidence type="ECO:0000256" key="8">
    <source>
        <dbReference type="ARBA" id="ARBA00022840"/>
    </source>
</evidence>
<feature type="active site" evidence="11">
    <location>
        <position position="235"/>
    </location>
</feature>
<dbReference type="InterPro" id="IPR011009">
    <property type="entry name" value="Kinase-like_dom_sf"/>
</dbReference>
<keyword evidence="7 11" id="KW-0418">Kinase</keyword>
<comment type="subunit">
    <text evidence="11">Monomer.</text>
</comment>
<feature type="domain" description="Aminoglycoside phosphotransferase" evidence="12">
    <location>
        <begin position="51"/>
        <end position="274"/>
    </location>
</feature>
<keyword evidence="10 11" id="KW-0346">Stress response</keyword>
<dbReference type="Gene3D" id="1.20.1270.170">
    <property type="match status" value="1"/>
</dbReference>
<organism evidence="13 14">
    <name type="scientific">OM182 bacterium BACL3 MAG-120619-bin3</name>
    <dbReference type="NCBI Taxonomy" id="1655593"/>
    <lineage>
        <taxon>Bacteria</taxon>
        <taxon>Pseudomonadati</taxon>
        <taxon>Pseudomonadota</taxon>
        <taxon>Gammaproteobacteria</taxon>
        <taxon>OMG group</taxon>
        <taxon>OM182 clade</taxon>
    </lineage>
</organism>
<dbReference type="EMBL" id="LICD01000004">
    <property type="protein sequence ID" value="KRO84406.1"/>
    <property type="molecule type" value="Genomic_DNA"/>
</dbReference>
<dbReference type="SUPFAM" id="SSF56112">
    <property type="entry name" value="Protein kinase-like (PK-like)"/>
    <property type="match status" value="1"/>
</dbReference>
<dbReference type="GO" id="GO:0005737">
    <property type="term" value="C:cytoplasm"/>
    <property type="evidence" value="ECO:0007669"/>
    <property type="project" value="UniProtKB-SubCell"/>
</dbReference>
<dbReference type="AlphaFoldDB" id="A0A0R2TBQ1"/>
<evidence type="ECO:0000256" key="7">
    <source>
        <dbReference type="ARBA" id="ARBA00022777"/>
    </source>
</evidence>
<dbReference type="PANTHER" id="PTHR39573">
    <property type="entry name" value="STRESS RESPONSE KINASE A"/>
    <property type="match status" value="1"/>
</dbReference>
<accession>A0A0R2TBQ1</accession>
<feature type="binding site" evidence="11">
    <location>
        <position position="223"/>
    </location>
    <ligand>
        <name>Mg(2+)</name>
        <dbReference type="ChEBI" id="CHEBI:18420"/>
    </ligand>
</feature>
<dbReference type="GO" id="GO:0004674">
    <property type="term" value="F:protein serine/threonine kinase activity"/>
    <property type="evidence" value="ECO:0007669"/>
    <property type="project" value="UniProtKB-UniRule"/>
</dbReference>
<evidence type="ECO:0000256" key="6">
    <source>
        <dbReference type="ARBA" id="ARBA00022741"/>
    </source>
</evidence>
<comment type="subcellular location">
    <subcellularLocation>
        <location evidence="11">Cytoplasm</location>
    </subcellularLocation>
</comment>
<dbReference type="InterPro" id="IPR002575">
    <property type="entry name" value="Aminoglycoside_PTrfase"/>
</dbReference>
<keyword evidence="9 11" id="KW-0460">Magnesium</keyword>
<dbReference type="GO" id="GO:0005524">
    <property type="term" value="F:ATP binding"/>
    <property type="evidence" value="ECO:0007669"/>
    <property type="project" value="UniProtKB-UniRule"/>
</dbReference>
<proteinExistence type="inferred from homology"/>